<name>A0A1S3IES0_LINAN</name>
<dbReference type="InParanoid" id="A0A1S3IES0"/>
<accession>A0A1S3IES0</accession>
<dbReference type="InterPro" id="IPR036322">
    <property type="entry name" value="WD40_repeat_dom_sf"/>
</dbReference>
<sequence length="683" mass="76126">MGEFLVHHVRLFDFVPKAIHCLASDEDTQRLAVSRSDGSVEIWSAKDNWFQEKIIPGQEDQSVEALVWCQQRLFSGGLQGDITEYDLMQLSHKGTHPSNAGAVWCLVANSKQTHIAAGTEEGCIVIFELTEEGLVYDKALDRQEGRILSLAWHEGGEMMVSGGIDNIRIWSVQSGHAVQRLTLGRQDRNKDTIVWSIAVTQDFTIISGDSRGKTTFWNGKQGTALKSYQSHKADVLSVCASQDGTSVFASGVDPALAQFEYTAAQANSDWKMWVRSSVRNQHTHDVRAVTIAGDSVISGGVDCQLIVNKITKKKGNKRWRRIPPVPQSQQLVDVAPDANVVMFQYTDFLELWKLGSTNKTSDKDGEILQLKNNPVKLLQLKSKGNETIVTSAISSKANFVAYSDSDSIRLYQVSIVESEEITPQVSVQRLRDVPMSLLPAHVLCFARDGGLLISAASNGTIQYMSTDKLEAVTIQPPGKFAPIHLLAVSADQRFLATGDHDSNVHVYDLQKQKHHCSLPHADSQPTALSFHPDTGDLVVAYCDQKIVEFNTVDKEYTSWCRQLLSHLPSQWSRRHSKINHIAFNPKAPHQILLHDEQMLCILDKTQPFPSSDVNLYNKSTLHSQQQQKSKSGTLEHCFHMCTRYKYLMHVETVGDNYLVVVERTPSSMTEGLPPALVKHKFGT</sequence>
<dbReference type="Pfam" id="PF00400">
    <property type="entry name" value="WD40"/>
    <property type="match status" value="2"/>
</dbReference>
<protein>
    <submittedName>
        <fullName evidence="3">U3 small nucleolar RNA-associated protein 4 homolog</fullName>
    </submittedName>
</protein>
<proteinExistence type="predicted"/>
<dbReference type="SUPFAM" id="SSF50998">
    <property type="entry name" value="Quinoprotein alcohol dehydrogenase-like"/>
    <property type="match status" value="1"/>
</dbReference>
<dbReference type="InterPro" id="IPR015943">
    <property type="entry name" value="WD40/YVTN_repeat-like_dom_sf"/>
</dbReference>
<dbReference type="RefSeq" id="XP_013396760.1">
    <property type="nucleotide sequence ID" value="XM_013541306.2"/>
</dbReference>
<dbReference type="GO" id="GO:0003723">
    <property type="term" value="F:RNA binding"/>
    <property type="evidence" value="ECO:0007669"/>
    <property type="project" value="TreeGrafter"/>
</dbReference>
<dbReference type="InterPro" id="IPR046351">
    <property type="entry name" value="UTP4"/>
</dbReference>
<dbReference type="InterPro" id="IPR001680">
    <property type="entry name" value="WD40_rpt"/>
</dbReference>
<evidence type="ECO:0000259" key="1">
    <source>
        <dbReference type="Pfam" id="PF12894"/>
    </source>
</evidence>
<dbReference type="STRING" id="7574.A0A1S3IES0"/>
<dbReference type="OrthoDB" id="8883818at2759"/>
<dbReference type="SMART" id="SM00320">
    <property type="entry name" value="WD40"/>
    <property type="match status" value="11"/>
</dbReference>
<dbReference type="GO" id="GO:0034455">
    <property type="term" value="C:t-UTP complex"/>
    <property type="evidence" value="ECO:0007669"/>
    <property type="project" value="TreeGrafter"/>
</dbReference>
<dbReference type="PANTHER" id="PTHR44163">
    <property type="entry name" value="U3 SMALL NUCLEOLAR RNA-ASSOCIATED PROTEIN 4 HOMOLOG"/>
    <property type="match status" value="1"/>
</dbReference>
<dbReference type="FunCoup" id="A0A1S3IES0">
    <property type="interactions" value="1420"/>
</dbReference>
<dbReference type="Gene3D" id="2.130.10.10">
    <property type="entry name" value="YVTN repeat-like/Quinoprotein amine dehydrogenase"/>
    <property type="match status" value="3"/>
</dbReference>
<dbReference type="AlphaFoldDB" id="A0A1S3IES0"/>
<dbReference type="OMA" id="STYITEW"/>
<reference evidence="3" key="1">
    <citation type="submission" date="2025-08" db="UniProtKB">
        <authorList>
            <consortium name="RefSeq"/>
        </authorList>
    </citation>
    <scope>IDENTIFICATION</scope>
    <source>
        <tissue evidence="3">Gonads</tissue>
    </source>
</reference>
<evidence type="ECO:0000313" key="2">
    <source>
        <dbReference type="Proteomes" id="UP000085678"/>
    </source>
</evidence>
<dbReference type="InterPro" id="IPR011047">
    <property type="entry name" value="Quinoprotein_ADH-like_sf"/>
</dbReference>
<dbReference type="GO" id="GO:0030686">
    <property type="term" value="C:90S preribosome"/>
    <property type="evidence" value="ECO:0007669"/>
    <property type="project" value="InterPro"/>
</dbReference>
<keyword evidence="2" id="KW-1185">Reference proteome</keyword>
<dbReference type="KEGG" id="lak:106163648"/>
<dbReference type="GeneID" id="106163648"/>
<organism evidence="2 3">
    <name type="scientific">Lingula anatina</name>
    <name type="common">Brachiopod</name>
    <name type="synonym">Lingula unguis</name>
    <dbReference type="NCBI Taxonomy" id="7574"/>
    <lineage>
        <taxon>Eukaryota</taxon>
        <taxon>Metazoa</taxon>
        <taxon>Spiralia</taxon>
        <taxon>Lophotrochozoa</taxon>
        <taxon>Brachiopoda</taxon>
        <taxon>Linguliformea</taxon>
        <taxon>Lingulata</taxon>
        <taxon>Lingulida</taxon>
        <taxon>Linguloidea</taxon>
        <taxon>Lingulidae</taxon>
        <taxon>Lingula</taxon>
    </lineage>
</organism>
<dbReference type="InterPro" id="IPR024977">
    <property type="entry name" value="Apc4-like_WD40_dom"/>
</dbReference>
<evidence type="ECO:0000313" key="3">
    <source>
        <dbReference type="RefSeq" id="XP_013396760.1"/>
    </source>
</evidence>
<dbReference type="GO" id="GO:0000462">
    <property type="term" value="P:maturation of SSU-rRNA from tricistronic rRNA transcript (SSU-rRNA, 5.8S rRNA, LSU-rRNA)"/>
    <property type="evidence" value="ECO:0007669"/>
    <property type="project" value="InterPro"/>
</dbReference>
<dbReference type="GO" id="GO:0032040">
    <property type="term" value="C:small-subunit processome"/>
    <property type="evidence" value="ECO:0007669"/>
    <property type="project" value="TreeGrafter"/>
</dbReference>
<dbReference type="Pfam" id="PF12894">
    <property type="entry name" value="ANAPC4_WD40"/>
    <property type="match status" value="1"/>
</dbReference>
<dbReference type="SUPFAM" id="SSF50978">
    <property type="entry name" value="WD40 repeat-like"/>
    <property type="match status" value="1"/>
</dbReference>
<gene>
    <name evidence="3" type="primary">LOC106163648</name>
</gene>
<dbReference type="Proteomes" id="UP000085678">
    <property type="component" value="Unplaced"/>
</dbReference>
<feature type="domain" description="Anaphase-promoting complex subunit 4-like WD40" evidence="1">
    <location>
        <begin position="115"/>
        <end position="187"/>
    </location>
</feature>
<dbReference type="PANTHER" id="PTHR44163:SF1">
    <property type="entry name" value="U3 SMALL NUCLEOLAR RNA-ASSOCIATED PROTEIN 4 HOMOLOG"/>
    <property type="match status" value="1"/>
</dbReference>